<accession>G7WHW4</accession>
<feature type="transmembrane region" description="Helical" evidence="1">
    <location>
        <begin position="12"/>
        <end position="32"/>
    </location>
</feature>
<dbReference type="KEGG" id="dor:Desor_4860"/>
<proteinExistence type="predicted"/>
<dbReference type="PATRIC" id="fig|768706.3.peg.4943"/>
<keyword evidence="1" id="KW-0472">Membrane</keyword>
<keyword evidence="3" id="KW-1185">Reference proteome</keyword>
<evidence type="ECO:0000256" key="1">
    <source>
        <dbReference type="SAM" id="Phobius"/>
    </source>
</evidence>
<dbReference type="eggNOG" id="ENOG5033M1P">
    <property type="taxonomic scope" value="Bacteria"/>
</dbReference>
<dbReference type="OrthoDB" id="1797569at2"/>
<sequence length="151" mass="18060">MKDYYHYLWSTTWPNLIVLFLIFLVVFTRLGWKFFNTWCNKRNFLGFLFWIIKACFWTGLLGVYFDIFLLSQPDWFYKPGVINGSVQGMAYDSGTSSYLLDIRSGSEREQFYIDYRIYGRLKVDDQVELMYLPVRREVIRCELISGSKAEE</sequence>
<dbReference type="Proteomes" id="UP000006346">
    <property type="component" value="Chromosome"/>
</dbReference>
<reference evidence="2 3" key="2">
    <citation type="journal article" date="2012" name="J. Bacteriol.">
        <title>Complete genome sequences of Desulfosporosinus orientis DSM765T, Desulfosporosinus youngiae DSM17734T, Desulfosporosinus meridiei DSM13257T, and Desulfosporosinus acidiphilus DSM22704T.</title>
        <authorList>
            <person name="Pester M."/>
            <person name="Brambilla E."/>
            <person name="Alazard D."/>
            <person name="Rattei T."/>
            <person name="Weinmaier T."/>
            <person name="Han J."/>
            <person name="Lucas S."/>
            <person name="Lapidus A."/>
            <person name="Cheng J.F."/>
            <person name="Goodwin L."/>
            <person name="Pitluck S."/>
            <person name="Peters L."/>
            <person name="Ovchinnikova G."/>
            <person name="Teshima H."/>
            <person name="Detter J.C."/>
            <person name="Han C.S."/>
            <person name="Tapia R."/>
            <person name="Land M.L."/>
            <person name="Hauser L."/>
            <person name="Kyrpides N.C."/>
            <person name="Ivanova N.N."/>
            <person name="Pagani I."/>
            <person name="Huntmann M."/>
            <person name="Wei C.L."/>
            <person name="Davenport K.W."/>
            <person name="Daligault H."/>
            <person name="Chain P.S."/>
            <person name="Chen A."/>
            <person name="Mavromatis K."/>
            <person name="Markowitz V."/>
            <person name="Szeto E."/>
            <person name="Mikhailova N."/>
            <person name="Pati A."/>
            <person name="Wagner M."/>
            <person name="Woyke T."/>
            <person name="Ollivier B."/>
            <person name="Klenk H.P."/>
            <person name="Spring S."/>
            <person name="Loy A."/>
        </authorList>
    </citation>
    <scope>NUCLEOTIDE SEQUENCE [LARGE SCALE GENOMIC DNA]</scope>
    <source>
        <strain evidence="3">ATCC 19365 / DSM 765 / NCIMB 8382 / VKM B-1628</strain>
    </source>
</reference>
<gene>
    <name evidence="2" type="ordered locus">Desor_4860</name>
</gene>
<feature type="transmembrane region" description="Helical" evidence="1">
    <location>
        <begin position="44"/>
        <end position="65"/>
    </location>
</feature>
<evidence type="ECO:0000313" key="3">
    <source>
        <dbReference type="Proteomes" id="UP000006346"/>
    </source>
</evidence>
<dbReference type="HOGENOM" id="CLU_1591863_0_0_9"/>
<protein>
    <submittedName>
        <fullName evidence="2">Uncharacterized protein</fullName>
    </submittedName>
</protein>
<reference evidence="3" key="1">
    <citation type="submission" date="2011-11" db="EMBL/GenBank/DDBJ databases">
        <title>Complete sequence of Desulfosporosinus orientis DSM 765.</title>
        <authorList>
            <person name="Lucas S."/>
            <person name="Han J."/>
            <person name="Lapidus A."/>
            <person name="Cheng J.-F."/>
            <person name="Goodwin L."/>
            <person name="Pitluck S."/>
            <person name="Peters L."/>
            <person name="Ovchinnikova G."/>
            <person name="Teshima H."/>
            <person name="Detter J.C."/>
            <person name="Han C."/>
            <person name="Tapia R."/>
            <person name="Land M."/>
            <person name="Hauser L."/>
            <person name="Kyrpides N."/>
            <person name="Ivanova N."/>
            <person name="Pagani I."/>
            <person name="Pester M."/>
            <person name="Spring S."/>
            <person name="Ollivier B."/>
            <person name="Rattei T."/>
            <person name="Klenk H.-P."/>
            <person name="Wagner M."/>
            <person name="Loy A."/>
            <person name="Woyke T."/>
        </authorList>
    </citation>
    <scope>NUCLEOTIDE SEQUENCE [LARGE SCALE GENOMIC DNA]</scope>
    <source>
        <strain evidence="3">ATCC 19365 / DSM 765 / NCIMB 8382 / VKM B-1628</strain>
    </source>
</reference>
<dbReference type="AlphaFoldDB" id="G7WHW4"/>
<name>G7WHW4_DESOD</name>
<evidence type="ECO:0000313" key="2">
    <source>
        <dbReference type="EMBL" id="AET70261.1"/>
    </source>
</evidence>
<dbReference type="EMBL" id="CP003108">
    <property type="protein sequence ID" value="AET70261.1"/>
    <property type="molecule type" value="Genomic_DNA"/>
</dbReference>
<keyword evidence="1" id="KW-1133">Transmembrane helix</keyword>
<organism evidence="2 3">
    <name type="scientific">Desulfosporosinus orientis (strain ATCC 19365 / DSM 765 / NCIMB 8382 / VKM B-1628 / Singapore I)</name>
    <name type="common">Desulfotomaculum orientis</name>
    <dbReference type="NCBI Taxonomy" id="768706"/>
    <lineage>
        <taxon>Bacteria</taxon>
        <taxon>Bacillati</taxon>
        <taxon>Bacillota</taxon>
        <taxon>Clostridia</taxon>
        <taxon>Eubacteriales</taxon>
        <taxon>Desulfitobacteriaceae</taxon>
        <taxon>Desulfosporosinus</taxon>
    </lineage>
</organism>
<dbReference type="STRING" id="768706.Desor_4860"/>
<keyword evidence="1" id="KW-0812">Transmembrane</keyword>